<dbReference type="KEGG" id="smam:Mal15_14290"/>
<keyword evidence="3" id="KW-1185">Reference proteome</keyword>
<gene>
    <name evidence="2" type="ORF">Mal15_14290</name>
</gene>
<evidence type="ECO:0000313" key="2">
    <source>
        <dbReference type="EMBL" id="QEF97389.1"/>
    </source>
</evidence>
<dbReference type="Proteomes" id="UP000321353">
    <property type="component" value="Chromosome"/>
</dbReference>
<evidence type="ECO:0000313" key="3">
    <source>
        <dbReference type="Proteomes" id="UP000321353"/>
    </source>
</evidence>
<organism evidence="2 3">
    <name type="scientific">Stieleria maiorica</name>
    <dbReference type="NCBI Taxonomy" id="2795974"/>
    <lineage>
        <taxon>Bacteria</taxon>
        <taxon>Pseudomonadati</taxon>
        <taxon>Planctomycetota</taxon>
        <taxon>Planctomycetia</taxon>
        <taxon>Pirellulales</taxon>
        <taxon>Pirellulaceae</taxon>
        <taxon>Stieleria</taxon>
    </lineage>
</organism>
<dbReference type="EMBL" id="CP036264">
    <property type="protein sequence ID" value="QEF97389.1"/>
    <property type="molecule type" value="Genomic_DNA"/>
</dbReference>
<evidence type="ECO:0000256" key="1">
    <source>
        <dbReference type="SAM" id="MobiDB-lite"/>
    </source>
</evidence>
<protein>
    <submittedName>
        <fullName evidence="2">Uncharacterized protein</fullName>
    </submittedName>
</protein>
<accession>A0A5B9MA29</accession>
<sequence length="43" mass="4545">MDPTDGKAYPRMRPQELAGKGVHEAAPVRAGDVESATLRPPTA</sequence>
<reference evidence="2 3" key="1">
    <citation type="submission" date="2019-02" db="EMBL/GenBank/DDBJ databases">
        <title>Planctomycetal bacteria perform biofilm scaping via a novel small molecule.</title>
        <authorList>
            <person name="Jeske O."/>
            <person name="Boedeker C."/>
            <person name="Wiegand S."/>
            <person name="Breitling P."/>
            <person name="Kallscheuer N."/>
            <person name="Jogler M."/>
            <person name="Rohde M."/>
            <person name="Petersen J."/>
            <person name="Medema M.H."/>
            <person name="Surup F."/>
            <person name="Jogler C."/>
        </authorList>
    </citation>
    <scope>NUCLEOTIDE SEQUENCE [LARGE SCALE GENOMIC DNA]</scope>
    <source>
        <strain evidence="2 3">Mal15</strain>
    </source>
</reference>
<feature type="region of interest" description="Disordered" evidence="1">
    <location>
        <begin position="1"/>
        <end position="43"/>
    </location>
</feature>
<dbReference type="AlphaFoldDB" id="A0A5B9MA29"/>
<proteinExistence type="predicted"/>
<name>A0A5B9MA29_9BACT</name>